<keyword evidence="1" id="KW-0812">Transmembrane</keyword>
<dbReference type="GO" id="GO:0008233">
    <property type="term" value="F:peptidase activity"/>
    <property type="evidence" value="ECO:0007669"/>
    <property type="project" value="UniProtKB-KW"/>
</dbReference>
<dbReference type="GO" id="GO:0006508">
    <property type="term" value="P:proteolysis"/>
    <property type="evidence" value="ECO:0007669"/>
    <property type="project" value="UniProtKB-KW"/>
</dbReference>
<dbReference type="Pfam" id="PF01841">
    <property type="entry name" value="Transglut_core"/>
    <property type="match status" value="1"/>
</dbReference>
<dbReference type="SMART" id="SM00460">
    <property type="entry name" value="TGc"/>
    <property type="match status" value="1"/>
</dbReference>
<feature type="transmembrane region" description="Helical" evidence="1">
    <location>
        <begin position="144"/>
        <end position="161"/>
    </location>
</feature>
<dbReference type="Pfam" id="PF11992">
    <property type="entry name" value="TgpA_N"/>
    <property type="match status" value="1"/>
</dbReference>
<dbReference type="InterPro" id="IPR021878">
    <property type="entry name" value="TgpA_N"/>
</dbReference>
<dbReference type="AlphaFoldDB" id="A0A3B0SZT4"/>
<organism evidence="3">
    <name type="scientific">hydrothermal vent metagenome</name>
    <dbReference type="NCBI Taxonomy" id="652676"/>
    <lineage>
        <taxon>unclassified sequences</taxon>
        <taxon>metagenomes</taxon>
        <taxon>ecological metagenomes</taxon>
    </lineage>
</organism>
<accession>A0A3B0SZT4</accession>
<evidence type="ECO:0000256" key="1">
    <source>
        <dbReference type="SAM" id="Phobius"/>
    </source>
</evidence>
<feature type="transmembrane region" description="Helical" evidence="1">
    <location>
        <begin position="208"/>
        <end position="228"/>
    </location>
</feature>
<sequence length="781" mass="83781">MVYRNSAIAALAALTYLLWQLNELLRPTPEGAPWQGVVLVSLGLGALVTAVTLRYRITTVLALAVHGIALTWTVIQTTAPENVSTLLPTPATFVALQSQFSEAFRIIRSGVEPVTPVPGLVALVAILAWVLGALTVAGLKTRRPMLALVPPLAISVQFAVMNRSHTGPVGTAIFLAILVLALLAVNIDERSASVGRMAPRGSYAAGPVRVGPMGVLSLVVVMVFAVAATDRLDAAVPNSGVVTWRAASGLPGDVYGGVSYNPYIGIRQQLVAPTGIPILQATIEGIPADQVYFRLTTMENWDGSSFSAFDPDLRTFDQPWQERPSLRFTGDTTAISGTVTIGALRNEWFPAPYSVTSLSTTDVIGRSLRARAIDGSIVIPGGQTTYGGLEYQFTADVPQVDYAALATQANGEFSPVFKQAQEDGRDVGQPTLLTERIEAPDLEPFLDLGDEPDARVAALAREITANMTNDFEKSLALETWLRQLPYSTDIPLGGGANNLGDWLTDPNSPNYRTGYCEQFATGMAVMARSLGIPTRVVLGFAPGELIPGSTNTVIVTDAQAHAWVEVWLEPNGWTRFDPTPRTGVLPTAEAVSAELGFDISEYFDVEAPEVEASGGISPQIARDEQPNDAIPFIGGGGVDETSGFELPSWARNAGLGLFALLTLIGAVPLLKWRRRRSRSRRLALGDISAAWEEIVARLDDLGEPPRVGATPTEAAADVDPAMTPLATVYVRSVYGSTATLDRADIATARESLQQASEILKTRHGRRRHLRALYRLSSLRRR</sequence>
<evidence type="ECO:0000259" key="2">
    <source>
        <dbReference type="SMART" id="SM00460"/>
    </source>
</evidence>
<dbReference type="PANTHER" id="PTHR42736:SF1">
    <property type="entry name" value="PROTEIN-GLUTAMINE GAMMA-GLUTAMYLTRANSFERASE"/>
    <property type="match status" value="1"/>
</dbReference>
<name>A0A3B0SZT4_9ZZZZ</name>
<keyword evidence="3" id="KW-0645">Protease</keyword>
<dbReference type="EMBL" id="UOEK01000562">
    <property type="protein sequence ID" value="VAW09353.1"/>
    <property type="molecule type" value="Genomic_DNA"/>
</dbReference>
<feature type="transmembrane region" description="Helical" evidence="1">
    <location>
        <begin position="649"/>
        <end position="670"/>
    </location>
</feature>
<keyword evidence="1" id="KW-1133">Transmembrane helix</keyword>
<gene>
    <name evidence="3" type="ORF">MNBD_ACTINO02-569</name>
</gene>
<dbReference type="InterPro" id="IPR038765">
    <property type="entry name" value="Papain-like_cys_pep_sf"/>
</dbReference>
<feature type="transmembrane region" description="Helical" evidence="1">
    <location>
        <begin position="167"/>
        <end position="187"/>
    </location>
</feature>
<keyword evidence="1" id="KW-0472">Membrane</keyword>
<dbReference type="SUPFAM" id="SSF54001">
    <property type="entry name" value="Cysteine proteinases"/>
    <property type="match status" value="1"/>
</dbReference>
<dbReference type="InterPro" id="IPR052901">
    <property type="entry name" value="Bact_TGase-like"/>
</dbReference>
<feature type="transmembrane region" description="Helical" evidence="1">
    <location>
        <begin position="60"/>
        <end position="79"/>
    </location>
</feature>
<feature type="transmembrane region" description="Helical" evidence="1">
    <location>
        <begin position="34"/>
        <end position="53"/>
    </location>
</feature>
<protein>
    <submittedName>
        <fullName evidence="3">FIG001454: Transglutaminase-like enzymes, putative cysteine proteases</fullName>
    </submittedName>
</protein>
<proteinExistence type="predicted"/>
<keyword evidence="3" id="KW-0378">Hydrolase</keyword>
<dbReference type="Gene3D" id="3.10.620.30">
    <property type="match status" value="1"/>
</dbReference>
<dbReference type="InterPro" id="IPR002931">
    <property type="entry name" value="Transglutaminase-like"/>
</dbReference>
<reference evidence="3" key="1">
    <citation type="submission" date="2018-06" db="EMBL/GenBank/DDBJ databases">
        <authorList>
            <person name="Zhirakovskaya E."/>
        </authorList>
    </citation>
    <scope>NUCLEOTIDE SEQUENCE</scope>
</reference>
<dbReference type="PANTHER" id="PTHR42736">
    <property type="entry name" value="PROTEIN-GLUTAMINE GAMMA-GLUTAMYLTRANSFERASE"/>
    <property type="match status" value="1"/>
</dbReference>
<evidence type="ECO:0000313" key="3">
    <source>
        <dbReference type="EMBL" id="VAW09353.1"/>
    </source>
</evidence>
<feature type="transmembrane region" description="Helical" evidence="1">
    <location>
        <begin position="117"/>
        <end position="137"/>
    </location>
</feature>
<feature type="domain" description="Transglutaminase-like" evidence="2">
    <location>
        <begin position="508"/>
        <end position="580"/>
    </location>
</feature>